<keyword evidence="3" id="KW-1133">Transmembrane helix</keyword>
<dbReference type="InterPro" id="IPR051624">
    <property type="entry name" value="RMD1/Sad1-interacting"/>
</dbReference>
<keyword evidence="6" id="KW-1185">Reference proteome</keyword>
<gene>
    <name evidence="5" type="ORF">FCC1311_045962</name>
</gene>
<dbReference type="OrthoDB" id="18302at2759"/>
<dbReference type="Proteomes" id="UP000241890">
    <property type="component" value="Unassembled WGS sequence"/>
</dbReference>
<feature type="domain" description="DUF155" evidence="4">
    <location>
        <begin position="197"/>
        <end position="374"/>
    </location>
</feature>
<feature type="compositionally biased region" description="Basic and acidic residues" evidence="2">
    <location>
        <begin position="153"/>
        <end position="163"/>
    </location>
</feature>
<sequence length="424" mass="46786">MTRSFSTALESYEAYTESGSSSGSSSSDSGQYPKRFVVPRAEGAGNVRAYYIAKKINVVPMFQKMYGRQRNWLEVDSLIVSFPHGRMPFAQAAAENDHGESSHRSRRHQRDDPDADDSGVPARGAPPAPPPPPSEPAPGSRAKLGLGPFGPKRTSEAKAKAEGDQSGSNVEVPAVKATFGKARNILSKSEGGHPCAVFFDYGAVVFFDCDEVLQTESITQAEQFCVGYLDTGGAAGADDFMVEVDPTQESWSTFKSNRLVVQKMDMNNIRVIASVLGQSVALGHFERVVDGMLQSFESANSEETLSAHSYTPSRTKLLYRMLSESNSVLSEVIVKLGVLDRTRMKEAWRFPKYGVIWEGLREEFEISDRFSVLEMKASYLQSNMRFLVELIHSHKGERLEWMIIVLITLELIVSVYGLFTGAPH</sequence>
<comment type="similarity">
    <text evidence="1">Belongs to the RMD1/sif2 family.</text>
</comment>
<feature type="compositionally biased region" description="Pro residues" evidence="2">
    <location>
        <begin position="124"/>
        <end position="136"/>
    </location>
</feature>
<dbReference type="InterPro" id="IPR003734">
    <property type="entry name" value="DUF155"/>
</dbReference>
<evidence type="ECO:0000256" key="3">
    <source>
        <dbReference type="SAM" id="Phobius"/>
    </source>
</evidence>
<evidence type="ECO:0000256" key="2">
    <source>
        <dbReference type="SAM" id="MobiDB-lite"/>
    </source>
</evidence>
<evidence type="ECO:0000259" key="4">
    <source>
        <dbReference type="Pfam" id="PF02582"/>
    </source>
</evidence>
<evidence type="ECO:0000256" key="1">
    <source>
        <dbReference type="ARBA" id="ARBA00008306"/>
    </source>
</evidence>
<dbReference type="PANTHER" id="PTHR16255">
    <property type="entry name" value="REQUIRED FOR MEIOTIC NUCLEAR DIVISION PROTEIN 1 HOMOLOG"/>
    <property type="match status" value="1"/>
</dbReference>
<organism evidence="5 6">
    <name type="scientific">Hondaea fermentalgiana</name>
    <dbReference type="NCBI Taxonomy" id="2315210"/>
    <lineage>
        <taxon>Eukaryota</taxon>
        <taxon>Sar</taxon>
        <taxon>Stramenopiles</taxon>
        <taxon>Bigyra</taxon>
        <taxon>Labyrinthulomycetes</taxon>
        <taxon>Thraustochytrida</taxon>
        <taxon>Thraustochytriidae</taxon>
        <taxon>Hondaea</taxon>
    </lineage>
</organism>
<evidence type="ECO:0000313" key="6">
    <source>
        <dbReference type="Proteomes" id="UP000241890"/>
    </source>
</evidence>
<dbReference type="GO" id="GO:0005739">
    <property type="term" value="C:mitochondrion"/>
    <property type="evidence" value="ECO:0007669"/>
    <property type="project" value="UniProtKB-ARBA"/>
</dbReference>
<feature type="transmembrane region" description="Helical" evidence="3">
    <location>
        <begin position="401"/>
        <end position="419"/>
    </location>
</feature>
<reference evidence="5 6" key="1">
    <citation type="submission" date="2017-12" db="EMBL/GenBank/DDBJ databases">
        <title>Sequencing, de novo assembly and annotation of complete genome of a new Thraustochytrid species, strain FCC1311.</title>
        <authorList>
            <person name="Sedici K."/>
            <person name="Godart F."/>
            <person name="Aiese Cigliano R."/>
            <person name="Sanseverino W."/>
            <person name="Barakat M."/>
            <person name="Ortet P."/>
            <person name="Marechal E."/>
            <person name="Cagnac O."/>
            <person name="Amato A."/>
        </authorList>
    </citation>
    <scope>NUCLEOTIDE SEQUENCE [LARGE SCALE GENOMIC DNA]</scope>
</reference>
<comment type="caution">
    <text evidence="5">The sequence shown here is derived from an EMBL/GenBank/DDBJ whole genome shotgun (WGS) entry which is preliminary data.</text>
</comment>
<dbReference type="EMBL" id="BEYU01000040">
    <property type="protein sequence ID" value="GBG28373.1"/>
    <property type="molecule type" value="Genomic_DNA"/>
</dbReference>
<protein>
    <submittedName>
        <fullName evidence="5">Sporulation protein RMD1</fullName>
    </submittedName>
</protein>
<accession>A0A2R5GI86</accession>
<keyword evidence="3" id="KW-0472">Membrane</keyword>
<feature type="region of interest" description="Disordered" evidence="2">
    <location>
        <begin position="93"/>
        <end position="169"/>
    </location>
</feature>
<dbReference type="AlphaFoldDB" id="A0A2R5GI86"/>
<dbReference type="InParanoid" id="A0A2R5GI86"/>
<name>A0A2R5GI86_9STRA</name>
<dbReference type="FunCoup" id="A0A2R5GI86">
    <property type="interactions" value="23"/>
</dbReference>
<proteinExistence type="inferred from homology"/>
<keyword evidence="3" id="KW-0812">Transmembrane</keyword>
<dbReference type="PANTHER" id="PTHR16255:SF6">
    <property type="entry name" value="PROTEIN RETARDED ROOT GROWTH-LIKE"/>
    <property type="match status" value="1"/>
</dbReference>
<dbReference type="Pfam" id="PF02582">
    <property type="entry name" value="DUF155"/>
    <property type="match status" value="1"/>
</dbReference>
<evidence type="ECO:0000313" key="5">
    <source>
        <dbReference type="EMBL" id="GBG28373.1"/>
    </source>
</evidence>